<gene>
    <name evidence="1" type="ORF">DTER00134_LOCUS21128</name>
</gene>
<sequence>MHMSSPTNSQRQKHPKGLGIALATRTKRVTPSPRVGAHVMTNSTSSQLLTCINTRFDRMEEWFAFYAREQQRLTSSLSHVSHIASDAQTRVQHLEREIHDVKQHQTSSSRGSEPDKAFRWCEDTQRDTFDFESISGNAYIKAPNNISATPQTIAQTINTNKTVIQRKKPNNSFRVLVGPRGREGTLAVNNFLPIAQQRAPSGFKVQREKTVMTMQREKAVRTINSAVRHVLSTQPTKHHGSQLQTETTTTTITTTTTMSQFRKSAFSQSFGS</sequence>
<accession>A0A7S3R919</accession>
<evidence type="ECO:0000313" key="1">
    <source>
        <dbReference type="EMBL" id="CAE0506055.1"/>
    </source>
</evidence>
<proteinExistence type="predicted"/>
<reference evidence="1" key="1">
    <citation type="submission" date="2021-01" db="EMBL/GenBank/DDBJ databases">
        <authorList>
            <person name="Corre E."/>
            <person name="Pelletier E."/>
            <person name="Niang G."/>
            <person name="Scheremetjew M."/>
            <person name="Finn R."/>
            <person name="Kale V."/>
            <person name="Holt S."/>
            <person name="Cochrane G."/>
            <person name="Meng A."/>
            <person name="Brown T."/>
            <person name="Cohen L."/>
        </authorList>
    </citation>
    <scope>NUCLEOTIDE SEQUENCE</scope>
    <source>
        <strain evidence="1">CCMP1320</strain>
    </source>
</reference>
<name>A0A7S3R919_DUNTE</name>
<organism evidence="1">
    <name type="scientific">Dunaliella tertiolecta</name>
    <name type="common">Green alga</name>
    <dbReference type="NCBI Taxonomy" id="3047"/>
    <lineage>
        <taxon>Eukaryota</taxon>
        <taxon>Viridiplantae</taxon>
        <taxon>Chlorophyta</taxon>
        <taxon>core chlorophytes</taxon>
        <taxon>Chlorophyceae</taxon>
        <taxon>CS clade</taxon>
        <taxon>Chlamydomonadales</taxon>
        <taxon>Dunaliellaceae</taxon>
        <taxon>Dunaliella</taxon>
    </lineage>
</organism>
<dbReference type="AlphaFoldDB" id="A0A7S3R919"/>
<protein>
    <submittedName>
        <fullName evidence="1">Uncharacterized protein</fullName>
    </submittedName>
</protein>
<dbReference type="EMBL" id="HBIP01034617">
    <property type="protein sequence ID" value="CAE0506055.1"/>
    <property type="molecule type" value="Transcribed_RNA"/>
</dbReference>